<reference evidence="1 2" key="1">
    <citation type="journal article" date="2023" name="Nucleic Acids Res.">
        <title>The hologenome of Daphnia magna reveals possible DNA methylation and microbiome-mediated evolution of the host genome.</title>
        <authorList>
            <person name="Chaturvedi A."/>
            <person name="Li X."/>
            <person name="Dhandapani V."/>
            <person name="Marshall H."/>
            <person name="Kissane S."/>
            <person name="Cuenca-Cambronero M."/>
            <person name="Asole G."/>
            <person name="Calvet F."/>
            <person name="Ruiz-Romero M."/>
            <person name="Marangio P."/>
            <person name="Guigo R."/>
            <person name="Rago D."/>
            <person name="Mirbahai L."/>
            <person name="Eastwood N."/>
            <person name="Colbourne J.K."/>
            <person name="Zhou J."/>
            <person name="Mallon E."/>
            <person name="Orsini L."/>
        </authorList>
    </citation>
    <scope>NUCLEOTIDE SEQUENCE [LARGE SCALE GENOMIC DNA]</scope>
    <source>
        <strain evidence="1">LRV0_1</strain>
    </source>
</reference>
<sequence>MHVRYIIRRLVNPRLEHGMHLHIRRVRLTNASPGGFISAWNIIQQRHMGRTTGSSSSSKWNGLLTLSYSAGGF</sequence>
<protein>
    <submittedName>
        <fullName evidence="1">Uncharacterized protein</fullName>
    </submittedName>
</protein>
<dbReference type="EMBL" id="JAOYFB010000001">
    <property type="protein sequence ID" value="KAK4002106.1"/>
    <property type="molecule type" value="Genomic_DNA"/>
</dbReference>
<gene>
    <name evidence="1" type="ORF">OUZ56_003956</name>
</gene>
<proteinExistence type="predicted"/>
<evidence type="ECO:0000313" key="2">
    <source>
        <dbReference type="Proteomes" id="UP001234178"/>
    </source>
</evidence>
<comment type="caution">
    <text evidence="1">The sequence shown here is derived from an EMBL/GenBank/DDBJ whole genome shotgun (WGS) entry which is preliminary data.</text>
</comment>
<organism evidence="1 2">
    <name type="scientific">Daphnia magna</name>
    <dbReference type="NCBI Taxonomy" id="35525"/>
    <lineage>
        <taxon>Eukaryota</taxon>
        <taxon>Metazoa</taxon>
        <taxon>Ecdysozoa</taxon>
        <taxon>Arthropoda</taxon>
        <taxon>Crustacea</taxon>
        <taxon>Branchiopoda</taxon>
        <taxon>Diplostraca</taxon>
        <taxon>Cladocera</taxon>
        <taxon>Anomopoda</taxon>
        <taxon>Daphniidae</taxon>
        <taxon>Daphnia</taxon>
    </lineage>
</organism>
<evidence type="ECO:0000313" key="1">
    <source>
        <dbReference type="EMBL" id="KAK4002106.1"/>
    </source>
</evidence>
<dbReference type="Proteomes" id="UP001234178">
    <property type="component" value="Unassembled WGS sequence"/>
</dbReference>
<keyword evidence="2" id="KW-1185">Reference proteome</keyword>
<accession>A0ABQ9YNB9</accession>
<name>A0ABQ9YNB9_9CRUS</name>